<organism evidence="2 3">
    <name type="scientific">Peptoclostridium litorale DSM 5388</name>
    <dbReference type="NCBI Taxonomy" id="1121324"/>
    <lineage>
        <taxon>Bacteria</taxon>
        <taxon>Bacillati</taxon>
        <taxon>Bacillota</taxon>
        <taxon>Clostridia</taxon>
        <taxon>Peptostreptococcales</taxon>
        <taxon>Peptoclostridiaceae</taxon>
        <taxon>Peptoclostridium</taxon>
    </lineage>
</organism>
<feature type="domain" description="N-acetyltransferase" evidence="1">
    <location>
        <begin position="139"/>
        <end position="289"/>
    </location>
</feature>
<reference evidence="2 3" key="1">
    <citation type="submission" date="2014-03" db="EMBL/GenBank/DDBJ databases">
        <title>Genome sequence of Clostridium litorale W6, DSM 5388.</title>
        <authorList>
            <person name="Poehlein A."/>
            <person name="Jagirdar A."/>
            <person name="Khonsari B."/>
            <person name="Chibani C.M."/>
            <person name="Gutierrez Gutierrez D.A."/>
            <person name="Davydova E."/>
            <person name="Alghaithi H.S."/>
            <person name="Nair K.P."/>
            <person name="Dhamotharan K."/>
            <person name="Chandran L."/>
            <person name="G W."/>
            <person name="Daniel R."/>
        </authorList>
    </citation>
    <scope>NUCLEOTIDE SEQUENCE [LARGE SCALE GENOMIC DNA]</scope>
    <source>
        <strain evidence="2 3">W6</strain>
    </source>
</reference>
<dbReference type="SUPFAM" id="SSF55729">
    <property type="entry name" value="Acyl-CoA N-acyltransferases (Nat)"/>
    <property type="match status" value="1"/>
</dbReference>
<evidence type="ECO:0000313" key="3">
    <source>
        <dbReference type="Proteomes" id="UP000027946"/>
    </source>
</evidence>
<sequence length="289" mass="32957">MDYIQNTQDKQDKIVKIKNSKVQHGVSNDRIYLMHLEKSDVPYIIDELDNLSQVQNYSKIFAKVQRSECPSFLEKGYVSEAIIPGFFRGLEECVFMSKYFDPKRGLEIDRKLNSRVLSTAISKRNSKAASFMASSCTDFSFRLALPEDAFQMADLYSAVFDSYPFPVFDPEYIKSTMAENIVYFCLWKGDELAAVSSCEMDVDNLNVEMTDFAVLPKCRGKSLSLSLLYQMENQMKKNGIKTAYTIARANSFGMNITFSKCGYAFAGRLVKNTQIGGNIEDMNVWYKQL</sequence>
<dbReference type="InterPro" id="IPR000182">
    <property type="entry name" value="GNAT_dom"/>
</dbReference>
<comment type="caution">
    <text evidence="2">The sequence shown here is derived from an EMBL/GenBank/DDBJ whole genome shotgun (WGS) entry which is preliminary data.</text>
</comment>
<name>A0A069RNQ4_PEPLI</name>
<dbReference type="Gene3D" id="3.40.630.30">
    <property type="match status" value="1"/>
</dbReference>
<keyword evidence="2" id="KW-0808">Transferase</keyword>
<dbReference type="Pfam" id="PF00583">
    <property type="entry name" value="Acetyltransf_1"/>
    <property type="match status" value="1"/>
</dbReference>
<dbReference type="RefSeq" id="WP_038264408.1">
    <property type="nucleotide sequence ID" value="NZ_FSRH01000011.1"/>
</dbReference>
<dbReference type="EC" id="2.3.1.-" evidence="2"/>
<dbReference type="CDD" id="cd04301">
    <property type="entry name" value="NAT_SF"/>
    <property type="match status" value="1"/>
</dbReference>
<proteinExistence type="predicted"/>
<evidence type="ECO:0000313" key="2">
    <source>
        <dbReference type="EMBL" id="KDR95817.1"/>
    </source>
</evidence>
<dbReference type="PROSITE" id="PS51186">
    <property type="entry name" value="GNAT"/>
    <property type="match status" value="1"/>
</dbReference>
<dbReference type="eggNOG" id="COG0456">
    <property type="taxonomic scope" value="Bacteria"/>
</dbReference>
<dbReference type="OrthoDB" id="9790652at2"/>
<protein>
    <submittedName>
        <fullName evidence="2">Beta-lysine N6-acetyltransferase AblB</fullName>
        <ecNumber evidence="2">2.3.1.-</ecNumber>
    </submittedName>
</protein>
<dbReference type="Proteomes" id="UP000027946">
    <property type="component" value="Unassembled WGS sequence"/>
</dbReference>
<dbReference type="AlphaFoldDB" id="A0A069RNQ4"/>
<dbReference type="InterPro" id="IPR022525">
    <property type="entry name" value="GNAT_AblB"/>
</dbReference>
<accession>A0A069RNQ4</accession>
<dbReference type="EMBL" id="JJMM01000010">
    <property type="protein sequence ID" value="KDR95817.1"/>
    <property type="molecule type" value="Genomic_DNA"/>
</dbReference>
<keyword evidence="3" id="KW-1185">Reference proteome</keyword>
<keyword evidence="2" id="KW-0012">Acyltransferase</keyword>
<dbReference type="NCBIfam" id="TIGR03827">
    <property type="entry name" value="GNAT_ablB"/>
    <property type="match status" value="1"/>
</dbReference>
<dbReference type="GO" id="GO:0008080">
    <property type="term" value="F:N-acetyltransferase activity"/>
    <property type="evidence" value="ECO:0007669"/>
    <property type="project" value="InterPro"/>
</dbReference>
<dbReference type="InterPro" id="IPR016181">
    <property type="entry name" value="Acyl_CoA_acyltransferase"/>
</dbReference>
<gene>
    <name evidence="2" type="primary">ablB</name>
    <name evidence="2" type="ORF">CLIT_10c05450</name>
</gene>
<dbReference type="STRING" id="1121324.CLIT_10c05450"/>
<evidence type="ECO:0000259" key="1">
    <source>
        <dbReference type="PROSITE" id="PS51186"/>
    </source>
</evidence>